<feature type="chain" id="PRO_5004640043" evidence="10">
    <location>
        <begin position="23"/>
        <end position="169"/>
    </location>
</feature>
<dbReference type="PANTHER" id="PTHR47360:SF3">
    <property type="entry name" value="MUREIN DD-ENDOPEPTIDASE MEPS_MUREIN LD-CARBOXYPEPTIDASE"/>
    <property type="match status" value="1"/>
</dbReference>
<dbReference type="STRING" id="1219080.VEZ01S_17_00320"/>
<reference evidence="12 13" key="1">
    <citation type="submission" date="2013-09" db="EMBL/GenBank/DDBJ databases">
        <title>Whole genome shotgun sequence of Vibrio ezurae NBRC 102218.</title>
        <authorList>
            <person name="Yoshida I."/>
            <person name="Hosoyama A."/>
            <person name="Numata M."/>
            <person name="Hashimoto M."/>
            <person name="Hosoyama Y."/>
            <person name="Tsuchikane K."/>
            <person name="Noguchi M."/>
            <person name="Hirakata S."/>
            <person name="Ichikawa N."/>
            <person name="Ohji S."/>
            <person name="Yamazoe A."/>
            <person name="Fujita N."/>
        </authorList>
    </citation>
    <scope>NUCLEOTIDE SEQUENCE [LARGE SCALE GENOMIC DNA]</scope>
    <source>
        <strain evidence="12 13">NBRC 102218</strain>
    </source>
</reference>
<keyword evidence="6" id="KW-0788">Thiol protease</keyword>
<evidence type="ECO:0000256" key="8">
    <source>
        <dbReference type="ARBA" id="ARBA00023139"/>
    </source>
</evidence>
<organism evidence="12 13">
    <name type="scientific">Vibrio ezurae NBRC 102218</name>
    <dbReference type="NCBI Taxonomy" id="1219080"/>
    <lineage>
        <taxon>Bacteria</taxon>
        <taxon>Pseudomonadati</taxon>
        <taxon>Pseudomonadota</taxon>
        <taxon>Gammaproteobacteria</taxon>
        <taxon>Vibrionales</taxon>
        <taxon>Vibrionaceae</taxon>
        <taxon>Vibrio</taxon>
    </lineage>
</organism>
<feature type="signal peptide" evidence="10">
    <location>
        <begin position="1"/>
        <end position="22"/>
    </location>
</feature>
<evidence type="ECO:0000256" key="2">
    <source>
        <dbReference type="ARBA" id="ARBA00007074"/>
    </source>
</evidence>
<comment type="caution">
    <text evidence="12">The sequence shown here is derived from an EMBL/GenBank/DDBJ whole genome shotgun (WGS) entry which is preliminary data.</text>
</comment>
<dbReference type="InterPro" id="IPR052062">
    <property type="entry name" value="Murein_DD/LD_carboxypeptidase"/>
</dbReference>
<dbReference type="GO" id="GO:0006508">
    <property type="term" value="P:proteolysis"/>
    <property type="evidence" value="ECO:0007669"/>
    <property type="project" value="UniProtKB-KW"/>
</dbReference>
<dbReference type="AlphaFoldDB" id="U3B0P3"/>
<dbReference type="Pfam" id="PF00877">
    <property type="entry name" value="NLPC_P60"/>
    <property type="match status" value="1"/>
</dbReference>
<evidence type="ECO:0000313" key="12">
    <source>
        <dbReference type="EMBL" id="GAD79545.1"/>
    </source>
</evidence>
<dbReference type="GO" id="GO:0008234">
    <property type="term" value="F:cysteine-type peptidase activity"/>
    <property type="evidence" value="ECO:0007669"/>
    <property type="project" value="UniProtKB-KW"/>
</dbReference>
<accession>U3B0P3</accession>
<evidence type="ECO:0000256" key="4">
    <source>
        <dbReference type="ARBA" id="ARBA00022729"/>
    </source>
</evidence>
<comment type="subcellular location">
    <subcellularLocation>
        <location evidence="1">Membrane</location>
        <topology evidence="1">Lipid-anchor</topology>
    </subcellularLocation>
</comment>
<dbReference type="Proteomes" id="UP000016562">
    <property type="component" value="Unassembled WGS sequence"/>
</dbReference>
<dbReference type="PANTHER" id="PTHR47360">
    <property type="entry name" value="MUREIN DD-ENDOPEPTIDASE MEPS/MUREIN LD-CARBOXYPEPTIDASE"/>
    <property type="match status" value="1"/>
</dbReference>
<keyword evidence="8" id="KW-0564">Palmitate</keyword>
<evidence type="ECO:0000256" key="10">
    <source>
        <dbReference type="SAM" id="SignalP"/>
    </source>
</evidence>
<keyword evidence="5" id="KW-0378">Hydrolase</keyword>
<evidence type="ECO:0000313" key="13">
    <source>
        <dbReference type="Proteomes" id="UP000016562"/>
    </source>
</evidence>
<comment type="similarity">
    <text evidence="2">Belongs to the peptidase C40 family.</text>
</comment>
<evidence type="ECO:0000256" key="5">
    <source>
        <dbReference type="ARBA" id="ARBA00022801"/>
    </source>
</evidence>
<evidence type="ECO:0000256" key="7">
    <source>
        <dbReference type="ARBA" id="ARBA00023136"/>
    </source>
</evidence>
<dbReference type="SUPFAM" id="SSF54001">
    <property type="entry name" value="Cysteine proteinases"/>
    <property type="match status" value="1"/>
</dbReference>
<keyword evidence="4 10" id="KW-0732">Signal</keyword>
<gene>
    <name evidence="12" type="ORF">VEZ01S_17_00320</name>
</gene>
<dbReference type="InterPro" id="IPR000064">
    <property type="entry name" value="NLP_P60_dom"/>
</dbReference>
<dbReference type="RefSeq" id="WP_021713254.1">
    <property type="nucleotide sequence ID" value="NZ_BATM01000017.1"/>
</dbReference>
<keyword evidence="9" id="KW-0449">Lipoprotein</keyword>
<dbReference type="GO" id="GO:0016020">
    <property type="term" value="C:membrane"/>
    <property type="evidence" value="ECO:0007669"/>
    <property type="project" value="UniProtKB-SubCell"/>
</dbReference>
<dbReference type="InterPro" id="IPR038765">
    <property type="entry name" value="Papain-like_cys_pep_sf"/>
</dbReference>
<sequence>MKHTGTQTLVTLVAVFLLTACASGPENNPRAKVNIKKIDVQLESHVSSKKTDELFHFYKIWHKTPYRYGGTTHKGVDCSGFVQIAFAQLFHQSIPRTTHLQSHIGTPIDYDDRQYGDLVFFKTGFNTLHVGFYLEDNSFMHASSSKGVIISRMDSPYWADTFWQVRRVN</sequence>
<evidence type="ECO:0000256" key="9">
    <source>
        <dbReference type="ARBA" id="ARBA00023288"/>
    </source>
</evidence>
<dbReference type="EMBL" id="BATM01000017">
    <property type="protein sequence ID" value="GAD79545.1"/>
    <property type="molecule type" value="Genomic_DNA"/>
</dbReference>
<dbReference type="PROSITE" id="PS51935">
    <property type="entry name" value="NLPC_P60"/>
    <property type="match status" value="1"/>
</dbReference>
<evidence type="ECO:0000259" key="11">
    <source>
        <dbReference type="PROSITE" id="PS51935"/>
    </source>
</evidence>
<keyword evidence="7" id="KW-0472">Membrane</keyword>
<evidence type="ECO:0000256" key="3">
    <source>
        <dbReference type="ARBA" id="ARBA00022670"/>
    </source>
</evidence>
<keyword evidence="3" id="KW-0645">Protease</keyword>
<dbReference type="OrthoDB" id="9807055at2"/>
<dbReference type="Gene3D" id="3.90.1720.10">
    <property type="entry name" value="endopeptidase domain like (from Nostoc punctiforme)"/>
    <property type="match status" value="1"/>
</dbReference>
<name>U3B0P3_9VIBR</name>
<proteinExistence type="inferred from homology"/>
<keyword evidence="13" id="KW-1185">Reference proteome</keyword>
<feature type="domain" description="NlpC/P60" evidence="11">
    <location>
        <begin position="48"/>
        <end position="169"/>
    </location>
</feature>
<evidence type="ECO:0000256" key="6">
    <source>
        <dbReference type="ARBA" id="ARBA00022807"/>
    </source>
</evidence>
<evidence type="ECO:0000256" key="1">
    <source>
        <dbReference type="ARBA" id="ARBA00004635"/>
    </source>
</evidence>
<dbReference type="eggNOG" id="COG0791">
    <property type="taxonomic scope" value="Bacteria"/>
</dbReference>
<dbReference type="PROSITE" id="PS51257">
    <property type="entry name" value="PROKAR_LIPOPROTEIN"/>
    <property type="match status" value="1"/>
</dbReference>
<protein>
    <submittedName>
        <fullName evidence="12">NLP/P60 family protein</fullName>
    </submittedName>
</protein>